<proteinExistence type="predicted"/>
<dbReference type="GO" id="GO:0015833">
    <property type="term" value="P:peptide transport"/>
    <property type="evidence" value="ECO:0007669"/>
    <property type="project" value="TreeGrafter"/>
</dbReference>
<dbReference type="AlphaFoldDB" id="A0A7S8EC09"/>
<dbReference type="GO" id="GO:1904680">
    <property type="term" value="F:peptide transmembrane transporter activity"/>
    <property type="evidence" value="ECO:0007669"/>
    <property type="project" value="TreeGrafter"/>
</dbReference>
<dbReference type="Proteomes" id="UP000594468">
    <property type="component" value="Chromosome"/>
</dbReference>
<dbReference type="InterPro" id="IPR023765">
    <property type="entry name" value="SBP_5_CS"/>
</dbReference>
<dbReference type="PROSITE" id="PS01040">
    <property type="entry name" value="SBP_BACTERIAL_5"/>
    <property type="match status" value="1"/>
</dbReference>
<dbReference type="CDD" id="cd08500">
    <property type="entry name" value="PBP2_NikA_DppA_OppA_like_4"/>
    <property type="match status" value="1"/>
</dbReference>
<dbReference type="KEGG" id="pmet:G4Y79_07160"/>
<dbReference type="RefSeq" id="WP_195172208.1">
    <property type="nucleotide sequence ID" value="NZ_CP062983.1"/>
</dbReference>
<dbReference type="SUPFAM" id="SSF53850">
    <property type="entry name" value="Periplasmic binding protein-like II"/>
    <property type="match status" value="1"/>
</dbReference>
<dbReference type="Pfam" id="PF00496">
    <property type="entry name" value="SBP_bac_5"/>
    <property type="match status" value="1"/>
</dbReference>
<dbReference type="InterPro" id="IPR039424">
    <property type="entry name" value="SBP_5"/>
</dbReference>
<dbReference type="PANTHER" id="PTHR30290">
    <property type="entry name" value="PERIPLASMIC BINDING COMPONENT OF ABC TRANSPORTER"/>
    <property type="match status" value="1"/>
</dbReference>
<gene>
    <name evidence="3" type="ORF">G4Y79_07160</name>
</gene>
<sequence>MRKFSFVFLLTLLLALMGTTVLSQDMMYNESPMLAAQVEAGELPAVEERLPSNPTVVTPLNEVGQYGGAMRVGFVGDNPGWGGMWYVAGWENLVSWAPDFSGIVPNIAESWEISDDVREYTFHLREGMKWSDGEPFTADDIMFYIEDVLFNEELTIGGPTADWLPREGADEFTAEKIDDYTVKFTFANPYGTFLFTLAQWNGRHMTWFPKHWLSQYHADYNENVDELVAQEDGVENWVGLFNKMASGPTDDTNNYFNIIGRPLLFPWIPSTVLGGNTQMNMVRNPYYFKVDTEGNQLPYIDELVGVSYQDNEARTLAMINGDLDYVKDPGDNRILYFDAMDSGAPINISAAISDGGNTNSIQFNRNTEDPAIAEMFQDINFRIGMSYAINREEIIEIVHLGQGTPAQVAPLESSPLYNEQLATQYVEYDVDSANEYLDMVIPDRGDDGYRLSPDGEPMTLIFTVPNNLSYGSNWVQVAELLIGYWDAVGVRVQLNSIADDQFTEQYESNNIQITMYTGEGGAGLTGMLDPRYYVPGELFGLYGNGWYFWYVNSQEATQVEPPEEIQAIRRQFEEVGRQPSQEAQVEAMKEILQIAADNFWVIGISRPGPGFQPYNTRIGNQPSEWIAGWIEGVQKIKYPEQWYIIE</sequence>
<name>A0A7S8EC09_9CHLR</name>
<dbReference type="PANTHER" id="PTHR30290:SF62">
    <property type="entry name" value="OLIGOPEPTIDE ABC TRANSPORTER, PERIPLASMIC OLIGOPEPTIDE-BINDING PROTEIN"/>
    <property type="match status" value="1"/>
</dbReference>
<dbReference type="InterPro" id="IPR000914">
    <property type="entry name" value="SBP_5_dom"/>
</dbReference>
<keyword evidence="4" id="KW-1185">Reference proteome</keyword>
<dbReference type="EMBL" id="CP062983">
    <property type="protein sequence ID" value="QPC84144.1"/>
    <property type="molecule type" value="Genomic_DNA"/>
</dbReference>
<dbReference type="GO" id="GO:0005886">
    <property type="term" value="C:plasma membrane"/>
    <property type="evidence" value="ECO:0007669"/>
    <property type="project" value="UniProtKB-SubCell"/>
</dbReference>
<evidence type="ECO:0000256" key="1">
    <source>
        <dbReference type="ARBA" id="ARBA00004193"/>
    </source>
</evidence>
<reference evidence="3 4" key="1">
    <citation type="submission" date="2020-02" db="EMBL/GenBank/DDBJ databases">
        <authorList>
            <person name="Zheng R.K."/>
            <person name="Sun C.M."/>
        </authorList>
    </citation>
    <scope>NUCLEOTIDE SEQUENCE [LARGE SCALE GENOMIC DNA]</scope>
    <source>
        <strain evidence="4">rifampicinis</strain>
    </source>
</reference>
<accession>A0A7S8EC09</accession>
<dbReference type="Gene3D" id="3.40.190.10">
    <property type="entry name" value="Periplasmic binding protein-like II"/>
    <property type="match status" value="1"/>
</dbReference>
<organism evidence="3 4">
    <name type="scientific">Phototrophicus methaneseepsis</name>
    <dbReference type="NCBI Taxonomy" id="2710758"/>
    <lineage>
        <taxon>Bacteria</taxon>
        <taxon>Bacillati</taxon>
        <taxon>Chloroflexota</taxon>
        <taxon>Candidatus Thermofontia</taxon>
        <taxon>Phototrophicales</taxon>
        <taxon>Phototrophicaceae</taxon>
        <taxon>Phototrophicus</taxon>
    </lineage>
</organism>
<evidence type="ECO:0000259" key="2">
    <source>
        <dbReference type="Pfam" id="PF00496"/>
    </source>
</evidence>
<comment type="subcellular location">
    <subcellularLocation>
        <location evidence="1">Cell membrane</location>
        <topology evidence="1">Lipid-anchor</topology>
    </subcellularLocation>
</comment>
<evidence type="ECO:0000313" key="4">
    <source>
        <dbReference type="Proteomes" id="UP000594468"/>
    </source>
</evidence>
<evidence type="ECO:0000313" key="3">
    <source>
        <dbReference type="EMBL" id="QPC84144.1"/>
    </source>
</evidence>
<dbReference type="Gene3D" id="3.10.105.10">
    <property type="entry name" value="Dipeptide-binding Protein, Domain 3"/>
    <property type="match status" value="1"/>
</dbReference>
<protein>
    <submittedName>
        <fullName evidence="3">ABC transporter substrate-binding protein</fullName>
    </submittedName>
</protein>
<feature type="domain" description="Solute-binding protein family 5" evidence="2">
    <location>
        <begin position="103"/>
        <end position="516"/>
    </location>
</feature>